<dbReference type="InterPro" id="IPR001810">
    <property type="entry name" value="F-box_dom"/>
</dbReference>
<dbReference type="EMBL" id="JAACJK010000060">
    <property type="protein sequence ID" value="KAF5335753.1"/>
    <property type="molecule type" value="Genomic_DNA"/>
</dbReference>
<evidence type="ECO:0000259" key="2">
    <source>
        <dbReference type="Pfam" id="PF12937"/>
    </source>
</evidence>
<protein>
    <recommendedName>
        <fullName evidence="2">F-box domain-containing protein</fullName>
    </recommendedName>
</protein>
<organism evidence="3 4">
    <name type="scientific">Ephemerocybe angulata</name>
    <dbReference type="NCBI Taxonomy" id="980116"/>
    <lineage>
        <taxon>Eukaryota</taxon>
        <taxon>Fungi</taxon>
        <taxon>Dikarya</taxon>
        <taxon>Basidiomycota</taxon>
        <taxon>Agaricomycotina</taxon>
        <taxon>Agaricomycetes</taxon>
        <taxon>Agaricomycetidae</taxon>
        <taxon>Agaricales</taxon>
        <taxon>Agaricineae</taxon>
        <taxon>Psathyrellaceae</taxon>
        <taxon>Ephemerocybe</taxon>
    </lineage>
</organism>
<feature type="region of interest" description="Disordered" evidence="1">
    <location>
        <begin position="64"/>
        <end position="89"/>
    </location>
</feature>
<gene>
    <name evidence="3" type="ORF">D9611_009703</name>
</gene>
<dbReference type="Pfam" id="PF12937">
    <property type="entry name" value="F-box-like"/>
    <property type="match status" value="1"/>
</dbReference>
<evidence type="ECO:0000313" key="3">
    <source>
        <dbReference type="EMBL" id="KAF5335753.1"/>
    </source>
</evidence>
<dbReference type="Gene3D" id="1.20.1280.50">
    <property type="match status" value="1"/>
</dbReference>
<comment type="caution">
    <text evidence="3">The sequence shown here is derived from an EMBL/GenBank/DDBJ whole genome shotgun (WGS) entry which is preliminary data.</text>
</comment>
<dbReference type="AlphaFoldDB" id="A0A8H5C7W0"/>
<feature type="domain" description="F-box" evidence="2">
    <location>
        <begin position="90"/>
        <end position="146"/>
    </location>
</feature>
<dbReference type="Proteomes" id="UP000541558">
    <property type="component" value="Unassembled WGS sequence"/>
</dbReference>
<name>A0A8H5C7W0_9AGAR</name>
<feature type="compositionally biased region" description="Basic and acidic residues" evidence="1">
    <location>
        <begin position="64"/>
        <end position="78"/>
    </location>
</feature>
<feature type="compositionally biased region" description="Low complexity" evidence="1">
    <location>
        <begin position="80"/>
        <end position="89"/>
    </location>
</feature>
<reference evidence="3 4" key="1">
    <citation type="journal article" date="2020" name="ISME J.">
        <title>Uncovering the hidden diversity of litter-decomposition mechanisms in mushroom-forming fungi.</title>
        <authorList>
            <person name="Floudas D."/>
            <person name="Bentzer J."/>
            <person name="Ahren D."/>
            <person name="Johansson T."/>
            <person name="Persson P."/>
            <person name="Tunlid A."/>
        </authorList>
    </citation>
    <scope>NUCLEOTIDE SEQUENCE [LARGE SCALE GENOMIC DNA]</scope>
    <source>
        <strain evidence="3 4">CBS 175.51</strain>
    </source>
</reference>
<evidence type="ECO:0000256" key="1">
    <source>
        <dbReference type="SAM" id="MobiDB-lite"/>
    </source>
</evidence>
<proteinExistence type="predicted"/>
<evidence type="ECO:0000313" key="4">
    <source>
        <dbReference type="Proteomes" id="UP000541558"/>
    </source>
</evidence>
<sequence>MASLNPTVSIEHSSDNGQTCILLKVQIQIPVNNNASPVEASAIQTHASVEGDLLIRRIENEGPRDPLRASKLSMDSKENPVSPTPSSGSLLPPELIMKIFAAMVDPLNRILPESCAAESSALIRASQVCRIWRQTALGMSELWGHVIQVDRDSPDRFKTLVDRLGDHPFSVVSTYPELCPGEFGKRVDELASHWTWVLSNFHRCRSFYVRLGNAPFWSPRAFNHCLTHPAPLLESFTIISMSDFYVGRSPQLEVPPTSRPDPASPPTLLIDLSAYSALTSLMVDSRGYPVSDREQAQFTPTGWITILRHLPLLTRLILHAVVFDDPDEDPQTLGDSGSTFYFQHLQLFKLVGHVHSSFSLLGSIKYPPSCVTRISTVPNGNIPIPPIPFDDAFDVLSRMLERQSLGGDSLTIGTMEGALLVLENGADCVFEFHLQWKHEAGEYVYNFREWRQFFATLAKATRSNLGKTFAAVKTLTIRLDGSADDSHLNDSLDEIFAHFNQVKDLHLHGLSSSTLLRLYSHYHAGSPQECPSLRYFFPNTTRIFIASPTFLQSNSRLQRWIGGYQALARSLALRVAIPETGRIEEIVLVNGDGRIWDVDTVERNDLDSFGDYECLRGKEIGTPALSVRTVEDVYPSRRERVVWTVEGPLAGTDVGVENNEEALITQAFY</sequence>
<keyword evidence="4" id="KW-1185">Reference proteome</keyword>
<dbReference type="OrthoDB" id="2997050at2759"/>
<accession>A0A8H5C7W0</accession>